<dbReference type="GeneID" id="85347085"/>
<proteinExistence type="predicted"/>
<gene>
    <name evidence="1" type="ORF">CCOS01_15399</name>
</gene>
<dbReference type="RefSeq" id="XP_060306141.1">
    <property type="nucleotide sequence ID" value="XM_060463538.1"/>
</dbReference>
<comment type="caution">
    <text evidence="1">The sequence shown here is derived from an EMBL/GenBank/DDBJ whole genome shotgun (WGS) entry which is preliminary data.</text>
</comment>
<organism evidence="1 2">
    <name type="scientific">Colletotrichum costaricense</name>
    <dbReference type="NCBI Taxonomy" id="1209916"/>
    <lineage>
        <taxon>Eukaryota</taxon>
        <taxon>Fungi</taxon>
        <taxon>Dikarya</taxon>
        <taxon>Ascomycota</taxon>
        <taxon>Pezizomycotina</taxon>
        <taxon>Sordariomycetes</taxon>
        <taxon>Hypocreomycetidae</taxon>
        <taxon>Glomerellales</taxon>
        <taxon>Glomerellaceae</taxon>
        <taxon>Colletotrichum</taxon>
        <taxon>Colletotrichum acutatum species complex</taxon>
    </lineage>
</organism>
<dbReference type="EMBL" id="MOOE01000023">
    <property type="protein sequence ID" value="KAK1510568.1"/>
    <property type="molecule type" value="Genomic_DNA"/>
</dbReference>
<evidence type="ECO:0000313" key="2">
    <source>
        <dbReference type="Proteomes" id="UP001240678"/>
    </source>
</evidence>
<sequence>MASTYNQPFRLMPLTHILESPTSRRERLSGSETSTTTVQLKESVIDSLQAGLTFGGVPVPVSTGNHLT</sequence>
<accession>A0AAI9YI36</accession>
<name>A0AAI9YI36_9PEZI</name>
<reference evidence="1 2" key="1">
    <citation type="submission" date="2016-10" db="EMBL/GenBank/DDBJ databases">
        <title>The genome sequence of Colletotrichum fioriniae PJ7.</title>
        <authorList>
            <person name="Baroncelli R."/>
        </authorList>
    </citation>
    <scope>NUCLEOTIDE SEQUENCE [LARGE SCALE GENOMIC DNA]</scope>
    <source>
        <strain evidence="1 2">IMI 309622</strain>
    </source>
</reference>
<dbReference type="Proteomes" id="UP001240678">
    <property type="component" value="Unassembled WGS sequence"/>
</dbReference>
<keyword evidence="2" id="KW-1185">Reference proteome</keyword>
<dbReference type="AlphaFoldDB" id="A0AAI9YI36"/>
<protein>
    <submittedName>
        <fullName evidence="1">Uncharacterized protein</fullName>
    </submittedName>
</protein>
<evidence type="ECO:0000313" key="1">
    <source>
        <dbReference type="EMBL" id="KAK1510568.1"/>
    </source>
</evidence>